<evidence type="ECO:0000313" key="2">
    <source>
        <dbReference type="EMBL" id="CAG7725383.1"/>
    </source>
</evidence>
<proteinExistence type="predicted"/>
<dbReference type="EMBL" id="CAJVCH010121031">
    <property type="protein sequence ID" value="CAG7725383.1"/>
    <property type="molecule type" value="Genomic_DNA"/>
</dbReference>
<organism evidence="2 3">
    <name type="scientific">Allacma fusca</name>
    <dbReference type="NCBI Taxonomy" id="39272"/>
    <lineage>
        <taxon>Eukaryota</taxon>
        <taxon>Metazoa</taxon>
        <taxon>Ecdysozoa</taxon>
        <taxon>Arthropoda</taxon>
        <taxon>Hexapoda</taxon>
        <taxon>Collembola</taxon>
        <taxon>Symphypleona</taxon>
        <taxon>Sminthuridae</taxon>
        <taxon>Allacma</taxon>
    </lineage>
</organism>
<dbReference type="OrthoDB" id="18996at2759"/>
<keyword evidence="3" id="KW-1185">Reference proteome</keyword>
<feature type="region of interest" description="Disordered" evidence="1">
    <location>
        <begin position="222"/>
        <end position="261"/>
    </location>
</feature>
<sequence>MKPHTRYEIKNIGWFRIQELPECKKDPNVITRPGFPHTAFHNIFPYIKRLRRWIDDKIQYHNHIEFFKSNAPNRPDHILDRNWKPHRNRKPSSSSSNNSQPADNPLSVFMTKPAFPLNNTQNNTHTPPKILPKEEPKVQLKTADHFIKSINPKRRLFADEEVDLSAILQSKMTKLKIQTSPPKQEEVKKLCIEDLILPSPTSWTNFKLNSDEIIRAMSLSAQANAQPSMKVKAAPQSQPKRQEHSHNRSAKSNKRPPNKRK</sequence>
<dbReference type="AlphaFoldDB" id="A0A8J2JU60"/>
<name>A0A8J2JU60_9HEXA</name>
<evidence type="ECO:0000256" key="1">
    <source>
        <dbReference type="SAM" id="MobiDB-lite"/>
    </source>
</evidence>
<protein>
    <submittedName>
        <fullName evidence="2">Uncharacterized protein</fullName>
    </submittedName>
</protein>
<feature type="region of interest" description="Disordered" evidence="1">
    <location>
        <begin position="75"/>
        <end position="131"/>
    </location>
</feature>
<evidence type="ECO:0000313" key="3">
    <source>
        <dbReference type="Proteomes" id="UP000708208"/>
    </source>
</evidence>
<gene>
    <name evidence="2" type="ORF">AFUS01_LOCUS14340</name>
</gene>
<comment type="caution">
    <text evidence="2">The sequence shown here is derived from an EMBL/GenBank/DDBJ whole genome shotgun (WGS) entry which is preliminary data.</text>
</comment>
<dbReference type="Proteomes" id="UP000708208">
    <property type="component" value="Unassembled WGS sequence"/>
</dbReference>
<feature type="compositionally biased region" description="Polar residues" evidence="1">
    <location>
        <begin position="117"/>
        <end position="126"/>
    </location>
</feature>
<feature type="compositionally biased region" description="Basic residues" evidence="1">
    <location>
        <begin position="247"/>
        <end position="261"/>
    </location>
</feature>
<reference evidence="2" key="1">
    <citation type="submission" date="2021-06" db="EMBL/GenBank/DDBJ databases">
        <authorList>
            <person name="Hodson N. C."/>
            <person name="Mongue J. A."/>
            <person name="Jaron S. K."/>
        </authorList>
    </citation>
    <scope>NUCLEOTIDE SEQUENCE</scope>
</reference>
<accession>A0A8J2JU60</accession>